<name>A0AAP5I4Q1_9CYAN</name>
<gene>
    <name evidence="8" type="primary">scyB</name>
    <name evidence="8" type="ORF">G7B40_010445</name>
</gene>
<evidence type="ECO:0000259" key="7">
    <source>
        <dbReference type="SMART" id="SM00839"/>
    </source>
</evidence>
<evidence type="ECO:0000313" key="8">
    <source>
        <dbReference type="EMBL" id="MDR9894983.1"/>
    </source>
</evidence>
<evidence type="ECO:0000256" key="2">
    <source>
        <dbReference type="ARBA" id="ARBA00023002"/>
    </source>
</evidence>
<dbReference type="InterPro" id="IPR006097">
    <property type="entry name" value="Glu/Leu/Phe/Val/Trp_DH_dimer"/>
</dbReference>
<dbReference type="GO" id="GO:0006520">
    <property type="term" value="P:amino acid metabolic process"/>
    <property type="evidence" value="ECO:0007669"/>
    <property type="project" value="InterPro"/>
</dbReference>
<dbReference type="AlphaFoldDB" id="A0AAP5I4Q1"/>
<dbReference type="Gene3D" id="3.40.50.10860">
    <property type="entry name" value="Leucine Dehydrogenase, chain A, domain 1"/>
    <property type="match status" value="1"/>
</dbReference>
<dbReference type="Gene3D" id="3.40.50.720">
    <property type="entry name" value="NAD(P)-binding Rossmann-like Domain"/>
    <property type="match status" value="1"/>
</dbReference>
<comment type="similarity">
    <text evidence="1 6">Belongs to the Glu/Leu/Phe/Val dehydrogenases family.</text>
</comment>
<dbReference type="InterPro" id="IPR036291">
    <property type="entry name" value="NAD(P)-bd_dom_sf"/>
</dbReference>
<dbReference type="InterPro" id="IPR046346">
    <property type="entry name" value="Aminoacid_DH-like_N_sf"/>
</dbReference>
<evidence type="ECO:0000256" key="3">
    <source>
        <dbReference type="ARBA" id="ARBA00023027"/>
    </source>
</evidence>
<dbReference type="CDD" id="cd01075">
    <property type="entry name" value="NAD_bind_Leu_Phe_Val_DH"/>
    <property type="match status" value="1"/>
</dbReference>
<evidence type="ECO:0000313" key="9">
    <source>
        <dbReference type="Proteomes" id="UP000667802"/>
    </source>
</evidence>
<dbReference type="InterPro" id="IPR016211">
    <property type="entry name" value="Glu/Phe/Leu/Val/Trp_DH_bac/arc"/>
</dbReference>
<evidence type="ECO:0000256" key="6">
    <source>
        <dbReference type="RuleBase" id="RU004417"/>
    </source>
</evidence>
<organism evidence="8 9">
    <name type="scientific">Aetokthonos hydrillicola Thurmond2011</name>
    <dbReference type="NCBI Taxonomy" id="2712845"/>
    <lineage>
        <taxon>Bacteria</taxon>
        <taxon>Bacillati</taxon>
        <taxon>Cyanobacteriota</taxon>
        <taxon>Cyanophyceae</taxon>
        <taxon>Nostocales</taxon>
        <taxon>Hapalosiphonaceae</taxon>
        <taxon>Aetokthonos</taxon>
    </lineage>
</organism>
<proteinExistence type="inferred from homology"/>
<evidence type="ECO:0000256" key="5">
    <source>
        <dbReference type="PIRSR" id="PIRSR000188-2"/>
    </source>
</evidence>
<evidence type="ECO:0000256" key="4">
    <source>
        <dbReference type="PIRSR" id="PIRSR000188-1"/>
    </source>
</evidence>
<feature type="active site" description="Proton donor/acceptor" evidence="4">
    <location>
        <position position="71"/>
    </location>
</feature>
<dbReference type="SUPFAM" id="SSF53223">
    <property type="entry name" value="Aminoacid dehydrogenase-like, N-terminal domain"/>
    <property type="match status" value="1"/>
</dbReference>
<keyword evidence="5" id="KW-0547">Nucleotide-binding</keyword>
<dbReference type="NCBIfam" id="NF035922">
    <property type="entry name" value="Trp_DH_ScyB"/>
    <property type="match status" value="1"/>
</dbReference>
<dbReference type="GO" id="GO:0050363">
    <property type="term" value="F:tryptophan dehydrogenase activity"/>
    <property type="evidence" value="ECO:0007669"/>
    <property type="project" value="UniProtKB-EC"/>
</dbReference>
<protein>
    <submittedName>
        <fullName evidence="8">Tryptophan dehydrogenase ScyB</fullName>
        <ecNumber evidence="8">1.4.1.19</ecNumber>
    </submittedName>
</protein>
<dbReference type="GO" id="GO:0000166">
    <property type="term" value="F:nucleotide binding"/>
    <property type="evidence" value="ECO:0007669"/>
    <property type="project" value="UniProtKB-KW"/>
</dbReference>
<dbReference type="EC" id="1.4.1.19" evidence="8"/>
<dbReference type="PANTHER" id="PTHR42722">
    <property type="entry name" value="LEUCINE DEHYDROGENASE"/>
    <property type="match status" value="1"/>
</dbReference>
<dbReference type="Proteomes" id="UP000667802">
    <property type="component" value="Unassembled WGS sequence"/>
</dbReference>
<dbReference type="PRINTS" id="PR00082">
    <property type="entry name" value="GLFDHDRGNASE"/>
</dbReference>
<keyword evidence="2 6" id="KW-0560">Oxidoreductase</keyword>
<keyword evidence="9" id="KW-1185">Reference proteome</keyword>
<evidence type="ECO:0000256" key="1">
    <source>
        <dbReference type="ARBA" id="ARBA00006382"/>
    </source>
</evidence>
<dbReference type="Pfam" id="PF02812">
    <property type="entry name" value="ELFV_dehydrog_N"/>
    <property type="match status" value="1"/>
</dbReference>
<keyword evidence="3 5" id="KW-0520">NAD</keyword>
<dbReference type="SUPFAM" id="SSF51735">
    <property type="entry name" value="NAD(P)-binding Rossmann-fold domains"/>
    <property type="match status" value="1"/>
</dbReference>
<feature type="binding site" evidence="5">
    <location>
        <begin position="167"/>
        <end position="172"/>
    </location>
    <ligand>
        <name>NAD(+)</name>
        <dbReference type="ChEBI" id="CHEBI:57540"/>
    </ligand>
</feature>
<dbReference type="PIRSF" id="PIRSF000188">
    <property type="entry name" value="Phe_leu_dh"/>
    <property type="match status" value="1"/>
</dbReference>
<dbReference type="InterPro" id="IPR006096">
    <property type="entry name" value="Glu/Leu/Phe/Val/Trp_DH_C"/>
</dbReference>
<comment type="caution">
    <text evidence="8">The sequence shown here is derived from an EMBL/GenBank/DDBJ whole genome shotgun (WGS) entry which is preliminary data.</text>
</comment>
<dbReference type="InterPro" id="IPR006095">
    <property type="entry name" value="Glu/Leu/Phe/Val/Trp_DH"/>
</dbReference>
<feature type="domain" description="Glutamate/phenylalanine/leucine/valine/L-tryptophan dehydrogenase C-terminal" evidence="7">
    <location>
        <begin position="131"/>
        <end position="339"/>
    </location>
</feature>
<sequence length="369" mass="40099">MGHEQVLFCHSKNPDIKAIIAIHDTSLGSAMGATRLWPYVSEEAALKDALRLSRGMTYKAACANIPVGGGKAVIIAHPKDKTDELFRAYGRFIERLNGRFITGQDVNLTPEDVRTISQETSYVVGVEEKSGGPAPVTALGVFLGIQAAVEFGLLSESLQGVKVAVQGLGNVGKNLCQQLHENGAKLFVTDISKEKTEEVKRLFGATVVEPDEIYSLNVEVFSPCALGGIINSETIPLIQAPIIAGCANNQLGEEKIHSQMLAKKGILYCPDYVINAGGLINVYNEMIGYNEEKAFQQLHNIYDTLIEIFEIAQQQGVTTNGAAKQLAEQRIMMARSLKNQQKRIQESGVRIQEELLRWGASSAGRLSVG</sequence>
<accession>A0AAP5I4Q1</accession>
<dbReference type="Pfam" id="PF00208">
    <property type="entry name" value="ELFV_dehydrog"/>
    <property type="match status" value="2"/>
</dbReference>
<dbReference type="SMART" id="SM00839">
    <property type="entry name" value="ELFV_dehydrog"/>
    <property type="match status" value="1"/>
</dbReference>
<reference evidence="9" key="1">
    <citation type="journal article" date="2021" name="Science">
        <title>Hunting the eagle killer: A cyanobacterial neurotoxin causes vacuolar myelinopathy.</title>
        <authorList>
            <person name="Breinlinger S."/>
            <person name="Phillips T.J."/>
            <person name="Haram B.N."/>
            <person name="Mares J."/>
            <person name="Martinez Yerena J.A."/>
            <person name="Hrouzek P."/>
            <person name="Sobotka R."/>
            <person name="Henderson W.M."/>
            <person name="Schmieder P."/>
            <person name="Williams S.M."/>
            <person name="Lauderdale J.D."/>
            <person name="Wilde H.D."/>
            <person name="Gerrin W."/>
            <person name="Kust A."/>
            <person name="Washington J.W."/>
            <person name="Wagner C."/>
            <person name="Geier B."/>
            <person name="Liebeke M."/>
            <person name="Enke H."/>
            <person name="Niedermeyer T.H.J."/>
            <person name="Wilde S.B."/>
        </authorList>
    </citation>
    <scope>NUCLEOTIDE SEQUENCE [LARGE SCALE GENOMIC DNA]</scope>
    <source>
        <strain evidence="9">Thurmond2011</strain>
    </source>
</reference>
<dbReference type="EMBL" id="JAALHA020000003">
    <property type="protein sequence ID" value="MDR9894983.1"/>
    <property type="molecule type" value="Genomic_DNA"/>
</dbReference>
<dbReference type="PANTHER" id="PTHR42722:SF1">
    <property type="entry name" value="VALINE DEHYDROGENASE"/>
    <property type="match status" value="1"/>
</dbReference>